<dbReference type="AlphaFoldDB" id="X0W091"/>
<evidence type="ECO:0000313" key="1">
    <source>
        <dbReference type="EMBL" id="GAG16772.1"/>
    </source>
</evidence>
<proteinExistence type="predicted"/>
<reference evidence="1" key="1">
    <citation type="journal article" date="2014" name="Front. Microbiol.">
        <title>High frequency of phylogenetically diverse reductive dehalogenase-homologous genes in deep subseafloor sedimentary metagenomes.</title>
        <authorList>
            <person name="Kawai M."/>
            <person name="Futagami T."/>
            <person name="Toyoda A."/>
            <person name="Takaki Y."/>
            <person name="Nishi S."/>
            <person name="Hori S."/>
            <person name="Arai W."/>
            <person name="Tsubouchi T."/>
            <person name="Morono Y."/>
            <person name="Uchiyama I."/>
            <person name="Ito T."/>
            <person name="Fujiyama A."/>
            <person name="Inagaki F."/>
            <person name="Takami H."/>
        </authorList>
    </citation>
    <scope>NUCLEOTIDE SEQUENCE</scope>
    <source>
        <strain evidence="1">Expedition CK06-06</strain>
    </source>
</reference>
<protein>
    <submittedName>
        <fullName evidence="1">Uncharacterized protein</fullName>
    </submittedName>
</protein>
<dbReference type="EMBL" id="BARS01039249">
    <property type="protein sequence ID" value="GAG16772.1"/>
    <property type="molecule type" value="Genomic_DNA"/>
</dbReference>
<gene>
    <name evidence="1" type="ORF">S01H1_59955</name>
</gene>
<accession>X0W091</accession>
<organism evidence="1">
    <name type="scientific">marine sediment metagenome</name>
    <dbReference type="NCBI Taxonomy" id="412755"/>
    <lineage>
        <taxon>unclassified sequences</taxon>
        <taxon>metagenomes</taxon>
        <taxon>ecological metagenomes</taxon>
    </lineage>
</organism>
<feature type="non-terminal residue" evidence="1">
    <location>
        <position position="255"/>
    </location>
</feature>
<feature type="non-terminal residue" evidence="1">
    <location>
        <position position="1"/>
    </location>
</feature>
<comment type="caution">
    <text evidence="1">The sequence shown here is derived from an EMBL/GenBank/DDBJ whole genome shotgun (WGS) entry which is preliminary data.</text>
</comment>
<sequence>GGQLTAGTGAVDLDAGGTLDLNNAIISAGTVQIDSTGLTTIDALGDIAADDAVTFGAAKAGLVSTGGDITTSDDTITFNQAVTLIGDVALSTGGGAGDIITVAAVDGDGVVDRALQLTAGTGNVDLQAAVGGGQALGSLTVTSAATVDTLAVKVVDDISITADEINFGGGGDSVESTGSGTVTLRPTANDVDIEVAAAGEGAGELDLLVSDIAALKDGFGGIVIGVAGTGEHAITINAVTFNDPVTIQARANSGL</sequence>
<name>X0W091_9ZZZZ</name>